<evidence type="ECO:0000259" key="10">
    <source>
        <dbReference type="Pfam" id="PF01909"/>
    </source>
</evidence>
<dbReference type="CDD" id="cd05403">
    <property type="entry name" value="NT_KNTase_like"/>
    <property type="match status" value="1"/>
</dbReference>
<dbReference type="GO" id="GO:0005524">
    <property type="term" value="F:ATP binding"/>
    <property type="evidence" value="ECO:0007669"/>
    <property type="project" value="UniProtKB-KW"/>
</dbReference>
<evidence type="ECO:0000256" key="7">
    <source>
        <dbReference type="ARBA" id="ARBA00022840"/>
    </source>
</evidence>
<organism evidence="11">
    <name type="scientific">Kuenenia stuttgartiensis</name>
    <dbReference type="NCBI Taxonomy" id="174633"/>
    <lineage>
        <taxon>Bacteria</taxon>
        <taxon>Pseudomonadati</taxon>
        <taxon>Planctomycetota</taxon>
        <taxon>Candidatus Brocadiia</taxon>
        <taxon>Candidatus Brocadiales</taxon>
        <taxon>Candidatus Brocadiaceae</taxon>
        <taxon>Candidatus Kuenenia</taxon>
    </lineage>
</organism>
<evidence type="ECO:0000256" key="3">
    <source>
        <dbReference type="ARBA" id="ARBA00022679"/>
    </source>
</evidence>
<dbReference type="InterPro" id="IPR043519">
    <property type="entry name" value="NT_sf"/>
</dbReference>
<comment type="cofactor">
    <cofactor evidence="1">
        <name>Mg(2+)</name>
        <dbReference type="ChEBI" id="CHEBI:18420"/>
    </cofactor>
</comment>
<keyword evidence="4" id="KW-0548">Nucleotidyltransferase</keyword>
<dbReference type="InterPro" id="IPR002934">
    <property type="entry name" value="Polymerase_NTP_transf_dom"/>
</dbReference>
<dbReference type="PANTHER" id="PTHR33571:SF12">
    <property type="entry name" value="BSL3053 PROTEIN"/>
    <property type="match status" value="1"/>
</dbReference>
<gene>
    <name evidence="11" type="ORF">kustd1586</name>
</gene>
<keyword evidence="2" id="KW-1277">Toxin-antitoxin system</keyword>
<evidence type="ECO:0000256" key="6">
    <source>
        <dbReference type="ARBA" id="ARBA00022741"/>
    </source>
</evidence>
<comment type="similarity">
    <text evidence="9">Belongs to the MntA antitoxin family.</text>
</comment>
<proteinExistence type="inferred from homology"/>
<dbReference type="AlphaFoldDB" id="Q1PZ22"/>
<evidence type="ECO:0000256" key="8">
    <source>
        <dbReference type="ARBA" id="ARBA00022842"/>
    </source>
</evidence>
<dbReference type="EMBL" id="CT573072">
    <property type="protein sequence ID" value="CAJ72331.1"/>
    <property type="molecule type" value="Genomic_DNA"/>
</dbReference>
<evidence type="ECO:0000256" key="2">
    <source>
        <dbReference type="ARBA" id="ARBA00022649"/>
    </source>
</evidence>
<keyword evidence="6" id="KW-0547">Nucleotide-binding</keyword>
<dbReference type="InterPro" id="IPR052038">
    <property type="entry name" value="Type-VII_TA_antitoxin"/>
</dbReference>
<accession>Q1PZ22</accession>
<keyword evidence="8" id="KW-0460">Magnesium</keyword>
<feature type="domain" description="Polymerase nucleotidyl transferase" evidence="10">
    <location>
        <begin position="15"/>
        <end position="95"/>
    </location>
</feature>
<dbReference type="PANTHER" id="PTHR33571">
    <property type="entry name" value="SSL8005 PROTEIN"/>
    <property type="match status" value="1"/>
</dbReference>
<keyword evidence="7" id="KW-0067">ATP-binding</keyword>
<evidence type="ECO:0000256" key="1">
    <source>
        <dbReference type="ARBA" id="ARBA00001946"/>
    </source>
</evidence>
<dbReference type="GO" id="GO:0016779">
    <property type="term" value="F:nucleotidyltransferase activity"/>
    <property type="evidence" value="ECO:0007669"/>
    <property type="project" value="UniProtKB-KW"/>
</dbReference>
<sequence>MIIMINLLQLKPKIESICRVLPIKRLDLFGSVLTQNFAPGSDVDVLVLFDSDENIDLFDKYFELKEQLEKIFKRKVDLVVDKPFRNPIFRKSVDKTRIAIYER</sequence>
<evidence type="ECO:0000256" key="9">
    <source>
        <dbReference type="ARBA" id="ARBA00038276"/>
    </source>
</evidence>
<keyword evidence="3" id="KW-0808">Transferase</keyword>
<name>Q1PZ22_KUEST</name>
<evidence type="ECO:0000256" key="4">
    <source>
        <dbReference type="ARBA" id="ARBA00022695"/>
    </source>
</evidence>
<dbReference type="Gene3D" id="3.30.460.10">
    <property type="entry name" value="Beta Polymerase, domain 2"/>
    <property type="match status" value="1"/>
</dbReference>
<reference evidence="11" key="1">
    <citation type="journal article" date="2006" name="Nature">
        <title>Deciphering the evolution and metabolism of an anammox bacterium from a community genome.</title>
        <authorList>
            <person name="Strous M."/>
            <person name="Pelletier E."/>
            <person name="Mangenot S."/>
            <person name="Rattei T."/>
            <person name="Lehner A."/>
            <person name="Taylor M.W."/>
            <person name="Horn M."/>
            <person name="Daims H."/>
            <person name="Bartol-Mavel D."/>
            <person name="Wincker P."/>
            <person name="Barbe V."/>
            <person name="Fonknechten N."/>
            <person name="Vallenet D."/>
            <person name="Segurens B."/>
            <person name="Schenowitz-Truong C."/>
            <person name="Medigue C."/>
            <person name="Collingro A."/>
            <person name="Snel B."/>
            <person name="Dutilh B.E."/>
            <person name="OpDenCamp H.J.M."/>
            <person name="vanDerDrift C."/>
            <person name="Cirpus I."/>
            <person name="vanDePas-Schoonen K.T."/>
            <person name="Harhangi H.R."/>
            <person name="vanNiftrik L."/>
            <person name="Schmid M."/>
            <person name="Keltjens J."/>
            <person name="vanDeVossenberg J."/>
            <person name="Kartal B."/>
            <person name="Meier H."/>
            <person name="Frishman D."/>
            <person name="Huynen M.A."/>
            <person name="Mewes H."/>
            <person name="Weissenbach J."/>
            <person name="Jetten M.S.M."/>
            <person name="Wagner M."/>
            <person name="LePaslier D."/>
        </authorList>
    </citation>
    <scope>NUCLEOTIDE SEQUENCE</scope>
</reference>
<dbReference type="GO" id="GO:0046872">
    <property type="term" value="F:metal ion binding"/>
    <property type="evidence" value="ECO:0007669"/>
    <property type="project" value="UniProtKB-KW"/>
</dbReference>
<protein>
    <recommendedName>
        <fullName evidence="10">Polymerase nucleotidyl transferase domain-containing protein</fullName>
    </recommendedName>
</protein>
<dbReference type="SUPFAM" id="SSF81301">
    <property type="entry name" value="Nucleotidyltransferase"/>
    <property type="match status" value="1"/>
</dbReference>
<evidence type="ECO:0000313" key="11">
    <source>
        <dbReference type="EMBL" id="CAJ72331.1"/>
    </source>
</evidence>
<dbReference type="Pfam" id="PF01909">
    <property type="entry name" value="NTP_transf_2"/>
    <property type="match status" value="1"/>
</dbReference>
<reference evidence="11" key="2">
    <citation type="submission" date="2006-01" db="EMBL/GenBank/DDBJ databases">
        <authorList>
            <person name="Genoscope"/>
        </authorList>
    </citation>
    <scope>NUCLEOTIDE SEQUENCE</scope>
</reference>
<evidence type="ECO:0000256" key="5">
    <source>
        <dbReference type="ARBA" id="ARBA00022723"/>
    </source>
</evidence>
<keyword evidence="5" id="KW-0479">Metal-binding</keyword>